<dbReference type="Proteomes" id="UP000323733">
    <property type="component" value="Unassembled WGS sequence"/>
</dbReference>
<keyword evidence="12" id="KW-1185">Reference proteome</keyword>
<dbReference type="GO" id="GO:0005886">
    <property type="term" value="C:plasma membrane"/>
    <property type="evidence" value="ECO:0007669"/>
    <property type="project" value="UniProtKB-SubCell"/>
</dbReference>
<feature type="transmembrane region" description="Helical" evidence="8">
    <location>
        <begin position="34"/>
        <end position="56"/>
    </location>
</feature>
<evidence type="ECO:0000256" key="3">
    <source>
        <dbReference type="ARBA" id="ARBA00022692"/>
    </source>
</evidence>
<keyword evidence="8" id="KW-0407">Ion channel</keyword>
<name>A0A1I6XAP5_METTE</name>
<dbReference type="GO" id="GO:0062054">
    <property type="term" value="F:fluoride channel activity"/>
    <property type="evidence" value="ECO:0007669"/>
    <property type="project" value="UniProtKB-UniRule"/>
</dbReference>
<reference evidence="10 12" key="2">
    <citation type="submission" date="2016-10" db="EMBL/GenBank/DDBJ databases">
        <authorList>
            <person name="Varghese N."/>
            <person name="Submissions S."/>
        </authorList>
    </citation>
    <scope>NUCLEOTIDE SEQUENCE [LARGE SCALE GENOMIC DNA]</scope>
    <source>
        <strain evidence="10 12">DSM 11855</strain>
    </source>
</reference>
<dbReference type="RefSeq" id="WP_048167265.1">
    <property type="nucleotide sequence ID" value="NZ_FPAO01000001.1"/>
</dbReference>
<gene>
    <name evidence="8" type="primary">fluC</name>
    <name evidence="8" type="synonym">crcB</name>
    <name evidence="9" type="ORF">MESMT1_0270</name>
    <name evidence="10" type="ORF">SAMN02910340_00360</name>
</gene>
<feature type="transmembrane region" description="Helical" evidence="8">
    <location>
        <begin position="12"/>
        <end position="28"/>
    </location>
</feature>
<dbReference type="PANTHER" id="PTHR28259:SF1">
    <property type="entry name" value="FLUORIDE EXPORT PROTEIN 1-RELATED"/>
    <property type="match status" value="1"/>
</dbReference>
<dbReference type="Pfam" id="PF02537">
    <property type="entry name" value="CRCB"/>
    <property type="match status" value="1"/>
</dbReference>
<feature type="transmembrane region" description="Helical" evidence="8">
    <location>
        <begin position="68"/>
        <end position="94"/>
    </location>
</feature>
<dbReference type="EMBL" id="FPAO01000001">
    <property type="protein sequence ID" value="SFT35379.1"/>
    <property type="molecule type" value="Genomic_DNA"/>
</dbReference>
<sequence>MPSKHDEIDKVLLIGAGGFLGAISRFLLCELMEAHLGTLSVNVLGSFMLGMIMYDTEYIEFIGPRGKLAFGTGFMGAFTTFSTFVVQSFAMPFFPALENISANLFLTLIGVFMGKSVIKTLSGREDK</sequence>
<keyword evidence="4 8" id="KW-1133">Transmembrane helix</keyword>
<dbReference type="GO" id="GO:0140114">
    <property type="term" value="P:cellular detoxification of fluoride"/>
    <property type="evidence" value="ECO:0007669"/>
    <property type="project" value="UniProtKB-UniRule"/>
</dbReference>
<accession>A0A3G9CSU0</accession>
<comment type="similarity">
    <text evidence="6 8">Belongs to the fluoride channel Fluc/FEX (TC 1.A.43) family.</text>
</comment>
<evidence type="ECO:0000256" key="4">
    <source>
        <dbReference type="ARBA" id="ARBA00022989"/>
    </source>
</evidence>
<feature type="binding site" evidence="8">
    <location>
        <position position="79"/>
    </location>
    <ligand>
        <name>Na(+)</name>
        <dbReference type="ChEBI" id="CHEBI:29101"/>
        <note>structural</note>
    </ligand>
</feature>
<comment type="subcellular location">
    <subcellularLocation>
        <location evidence="1 8">Cell membrane</location>
        <topology evidence="1 8">Multi-pass membrane protein</topology>
    </subcellularLocation>
</comment>
<keyword evidence="2 8" id="KW-1003">Cell membrane</keyword>
<feature type="binding site" evidence="8">
    <location>
        <position position="76"/>
    </location>
    <ligand>
        <name>Na(+)</name>
        <dbReference type="ChEBI" id="CHEBI:29101"/>
        <note>structural</note>
    </ligand>
</feature>
<dbReference type="EMBL" id="AP017646">
    <property type="protein sequence ID" value="BAW28200.1"/>
    <property type="molecule type" value="Genomic_DNA"/>
</dbReference>
<evidence type="ECO:0000313" key="12">
    <source>
        <dbReference type="Proteomes" id="UP000323733"/>
    </source>
</evidence>
<keyword evidence="5 8" id="KW-0472">Membrane</keyword>
<protein>
    <recommendedName>
        <fullName evidence="8">Fluoride-specific ion channel FluC</fullName>
    </recommendedName>
</protein>
<keyword evidence="8" id="KW-0406">Ion transport</keyword>
<dbReference type="NCBIfam" id="NF010820">
    <property type="entry name" value="PRK14224.1"/>
    <property type="match status" value="1"/>
</dbReference>
<proteinExistence type="inferred from homology"/>
<keyword evidence="8" id="KW-0813">Transport</keyword>
<feature type="transmembrane region" description="Helical" evidence="8">
    <location>
        <begin position="100"/>
        <end position="118"/>
    </location>
</feature>
<evidence type="ECO:0000313" key="11">
    <source>
        <dbReference type="Proteomes" id="UP000265557"/>
    </source>
</evidence>
<dbReference type="PANTHER" id="PTHR28259">
    <property type="entry name" value="FLUORIDE EXPORT PROTEIN 1-RELATED"/>
    <property type="match status" value="1"/>
</dbReference>
<comment type="catalytic activity">
    <reaction evidence="7">
        <text>fluoride(in) = fluoride(out)</text>
        <dbReference type="Rhea" id="RHEA:76159"/>
        <dbReference type="ChEBI" id="CHEBI:17051"/>
    </reaction>
    <physiologicalReaction direction="left-to-right" evidence="7">
        <dbReference type="Rhea" id="RHEA:76160"/>
    </physiologicalReaction>
</comment>
<evidence type="ECO:0000313" key="9">
    <source>
        <dbReference type="EMBL" id="BAW28200.1"/>
    </source>
</evidence>
<dbReference type="Proteomes" id="UP000265557">
    <property type="component" value="Chromosome"/>
</dbReference>
<dbReference type="InterPro" id="IPR003691">
    <property type="entry name" value="FluC"/>
</dbReference>
<accession>A0A1I6XAP5</accession>
<dbReference type="HAMAP" id="MF_00454">
    <property type="entry name" value="FluC"/>
    <property type="match status" value="1"/>
</dbReference>
<evidence type="ECO:0000256" key="5">
    <source>
        <dbReference type="ARBA" id="ARBA00023136"/>
    </source>
</evidence>
<comment type="function">
    <text evidence="8">Fluoride-specific ion channel. Important for reducing fluoride concentration in the cell, thus reducing its toxicity.</text>
</comment>
<evidence type="ECO:0000256" key="8">
    <source>
        <dbReference type="HAMAP-Rule" id="MF_00454"/>
    </source>
</evidence>
<organism evidence="10 12">
    <name type="scientific">Methanosarcina thermophila</name>
    <dbReference type="NCBI Taxonomy" id="2210"/>
    <lineage>
        <taxon>Archaea</taxon>
        <taxon>Methanobacteriati</taxon>
        <taxon>Methanobacteriota</taxon>
        <taxon>Stenosarchaea group</taxon>
        <taxon>Methanomicrobia</taxon>
        <taxon>Methanosarcinales</taxon>
        <taxon>Methanosarcinaceae</taxon>
        <taxon>Methanosarcina</taxon>
    </lineage>
</organism>
<evidence type="ECO:0000256" key="6">
    <source>
        <dbReference type="ARBA" id="ARBA00035120"/>
    </source>
</evidence>
<dbReference type="GeneID" id="41603197"/>
<evidence type="ECO:0000256" key="1">
    <source>
        <dbReference type="ARBA" id="ARBA00004651"/>
    </source>
</evidence>
<dbReference type="AlphaFoldDB" id="A0A1I6XAP5"/>
<evidence type="ECO:0000313" key="10">
    <source>
        <dbReference type="EMBL" id="SFT35379.1"/>
    </source>
</evidence>
<dbReference type="GO" id="GO:0046872">
    <property type="term" value="F:metal ion binding"/>
    <property type="evidence" value="ECO:0007669"/>
    <property type="project" value="UniProtKB-KW"/>
</dbReference>
<reference evidence="9 11" key="1">
    <citation type="submission" date="2016-09" db="EMBL/GenBank/DDBJ databases">
        <title>Complete Genome Sequence of Methanosarcina thermophila MT-1.</title>
        <authorList>
            <person name="Kouzuma A."/>
        </authorList>
    </citation>
    <scope>NUCLEOTIDE SEQUENCE [LARGE SCALE GENOMIC DNA]</scope>
    <source>
        <strain evidence="9 11">MT-1</strain>
    </source>
</reference>
<comment type="activity regulation">
    <text evidence="8">Na(+) is not transported, but it plays an essential structural role and its presence is essential for fluoride channel function.</text>
</comment>
<evidence type="ECO:0000256" key="7">
    <source>
        <dbReference type="ARBA" id="ARBA00035585"/>
    </source>
</evidence>
<keyword evidence="3 8" id="KW-0812">Transmembrane</keyword>
<evidence type="ECO:0000256" key="2">
    <source>
        <dbReference type="ARBA" id="ARBA00022475"/>
    </source>
</evidence>
<keyword evidence="8" id="KW-0479">Metal-binding</keyword>
<keyword evidence="8" id="KW-0915">Sodium</keyword>